<evidence type="ECO:0000313" key="12">
    <source>
        <dbReference type="Proteomes" id="UP000006882"/>
    </source>
</evidence>
<feature type="transmembrane region" description="Helical" evidence="9">
    <location>
        <begin position="317"/>
        <end position="337"/>
    </location>
</feature>
<comment type="subcellular location">
    <subcellularLocation>
        <location evidence="1">Membrane</location>
        <topology evidence="1">Multi-pass membrane protein</topology>
    </subcellularLocation>
</comment>
<dbReference type="SUPFAM" id="SSF103473">
    <property type="entry name" value="MFS general substrate transporter"/>
    <property type="match status" value="1"/>
</dbReference>
<reference evidence="11 12" key="1">
    <citation type="journal article" date="2013" name="Nat. Genet.">
        <title>The high-quality draft genome of peach (Prunus persica) identifies unique patterns of genetic diversity, domestication and genome evolution.</title>
        <authorList>
            <consortium name="International Peach Genome Initiative"/>
            <person name="Verde I."/>
            <person name="Abbott A.G."/>
            <person name="Scalabrin S."/>
            <person name="Jung S."/>
            <person name="Shu S."/>
            <person name="Marroni F."/>
            <person name="Zhebentyayeva T."/>
            <person name="Dettori M.T."/>
            <person name="Grimwood J."/>
            <person name="Cattonaro F."/>
            <person name="Zuccolo A."/>
            <person name="Rossini L."/>
            <person name="Jenkins J."/>
            <person name="Vendramin E."/>
            <person name="Meisel L.A."/>
            <person name="Decroocq V."/>
            <person name="Sosinski B."/>
            <person name="Prochnik S."/>
            <person name="Mitros T."/>
            <person name="Policriti A."/>
            <person name="Cipriani G."/>
            <person name="Dondini L."/>
            <person name="Ficklin S."/>
            <person name="Goodstein D.M."/>
            <person name="Xuan P."/>
            <person name="Del Fabbro C."/>
            <person name="Aramini V."/>
            <person name="Copetti D."/>
            <person name="Gonzalez S."/>
            <person name="Horner D.S."/>
            <person name="Falchi R."/>
            <person name="Lucas S."/>
            <person name="Mica E."/>
            <person name="Maldonado J."/>
            <person name="Lazzari B."/>
            <person name="Bielenberg D."/>
            <person name="Pirona R."/>
            <person name="Miculan M."/>
            <person name="Barakat A."/>
            <person name="Testolin R."/>
            <person name="Stella A."/>
            <person name="Tartarini S."/>
            <person name="Tonutti P."/>
            <person name="Arus P."/>
            <person name="Orellana A."/>
            <person name="Wells C."/>
            <person name="Main D."/>
            <person name="Vizzotto G."/>
            <person name="Silva H."/>
            <person name="Salamini F."/>
            <person name="Schmutz J."/>
            <person name="Morgante M."/>
            <person name="Rokhsar D.S."/>
        </authorList>
    </citation>
    <scope>NUCLEOTIDE SEQUENCE [LARGE SCALE GENOMIC DNA]</scope>
    <source>
        <strain evidence="12">cv. Nemared</strain>
    </source>
</reference>
<dbReference type="InterPro" id="IPR020846">
    <property type="entry name" value="MFS_dom"/>
</dbReference>
<sequence>MAIKGDVESDLQEGIREPLMRVEKNLADGDGSADGGSSRGGNPWMVYLSTFVAVCGSYEFGCCAGYSSPTQSAIREDLSLSLAEYSVFGSILTFGAMIGAITIGPITDLLGRKGALRVSSAFCVAGWLAIYFSKEAWSLDIGRLANGYGMGAFSYVVPVFIAEIAPKNLRGRLTAINQLMICCGVSVSFIIGVLVSWRALALIGLIPCAVNIFGLFFIPESPRWLAKKGRHKEFEVALQKLRGKDADVSHEAAEIQDYIETLDRLPKAKLLDLFQRRYSRSVIIGVGLMVCQQFGGINGVCFYVSDIFDQAGFSSSIGTITYAILQVVVTGIGAAVMDKAGRKPLILVSASGVVLGCLLTAVSFFLKVYIGSFSIGMGAVPWVVMSEIFPINIKGQAGSLATLVNWFGAWLCSYTFNYLMSWSSYGTFILYAAINALAILFVILMVPETKGRTLEQIQGAINK</sequence>
<feature type="transmembrane region" description="Helical" evidence="9">
    <location>
        <begin position="344"/>
        <end position="362"/>
    </location>
</feature>
<feature type="transmembrane region" description="Helical" evidence="9">
    <location>
        <begin position="428"/>
        <end position="446"/>
    </location>
</feature>
<dbReference type="InterPro" id="IPR050549">
    <property type="entry name" value="MFS_Trehalose_Transporter"/>
</dbReference>
<feature type="domain" description="Major facilitator superfamily (MFS) profile" evidence="10">
    <location>
        <begin position="45"/>
        <end position="450"/>
    </location>
</feature>
<evidence type="ECO:0000256" key="9">
    <source>
        <dbReference type="SAM" id="Phobius"/>
    </source>
</evidence>
<dbReference type="InterPro" id="IPR044775">
    <property type="entry name" value="MFS_ERD6/Tret1-like"/>
</dbReference>
<dbReference type="PROSITE" id="PS00216">
    <property type="entry name" value="SUGAR_TRANSPORT_1"/>
    <property type="match status" value="1"/>
</dbReference>
<dbReference type="PANTHER" id="PTHR48021">
    <property type="match status" value="1"/>
</dbReference>
<dbReference type="InterPro" id="IPR003663">
    <property type="entry name" value="Sugar/inositol_transpt"/>
</dbReference>
<feature type="transmembrane region" description="Helical" evidence="9">
    <location>
        <begin position="282"/>
        <end position="305"/>
    </location>
</feature>
<evidence type="ECO:0000256" key="2">
    <source>
        <dbReference type="ARBA" id="ARBA00010992"/>
    </source>
</evidence>
<proteinExistence type="inferred from homology"/>
<evidence type="ECO:0000256" key="3">
    <source>
        <dbReference type="ARBA" id="ARBA00022448"/>
    </source>
</evidence>
<dbReference type="PRINTS" id="PR00171">
    <property type="entry name" value="SUGRTRNSPORT"/>
</dbReference>
<protein>
    <recommendedName>
        <fullName evidence="10">Major facilitator superfamily (MFS) profile domain-containing protein</fullName>
    </recommendedName>
</protein>
<evidence type="ECO:0000256" key="6">
    <source>
        <dbReference type="ARBA" id="ARBA00022989"/>
    </source>
</evidence>
<dbReference type="InterPro" id="IPR005828">
    <property type="entry name" value="MFS_sugar_transport-like"/>
</dbReference>
<dbReference type="GO" id="GO:0016020">
    <property type="term" value="C:membrane"/>
    <property type="evidence" value="ECO:0007669"/>
    <property type="project" value="UniProtKB-SubCell"/>
</dbReference>
<dbReference type="GO" id="GO:0051119">
    <property type="term" value="F:sugar transmembrane transporter activity"/>
    <property type="evidence" value="ECO:0007669"/>
    <property type="project" value="InterPro"/>
</dbReference>
<evidence type="ECO:0000256" key="4">
    <source>
        <dbReference type="ARBA" id="ARBA00022597"/>
    </source>
</evidence>
<keyword evidence="6 9" id="KW-1133">Transmembrane helix</keyword>
<feature type="transmembrane region" description="Helical" evidence="9">
    <location>
        <begin position="200"/>
        <end position="218"/>
    </location>
</feature>
<feature type="transmembrane region" description="Helical" evidence="9">
    <location>
        <begin position="176"/>
        <end position="194"/>
    </location>
</feature>
<evidence type="ECO:0000313" key="11">
    <source>
        <dbReference type="EMBL" id="ONH93710.1"/>
    </source>
</evidence>
<name>A0A251N2Y5_PRUPE</name>
<keyword evidence="7 9" id="KW-0472">Membrane</keyword>
<dbReference type="Proteomes" id="UP000006882">
    <property type="component" value="Chromosome G8"/>
</dbReference>
<dbReference type="AlphaFoldDB" id="A0A251N2Y5"/>
<feature type="transmembrane region" description="Helical" evidence="9">
    <location>
        <begin position="87"/>
        <end position="107"/>
    </location>
</feature>
<keyword evidence="3 8" id="KW-0813">Transport</keyword>
<organism evidence="11 12">
    <name type="scientific">Prunus persica</name>
    <name type="common">Peach</name>
    <name type="synonym">Amygdalus persica</name>
    <dbReference type="NCBI Taxonomy" id="3760"/>
    <lineage>
        <taxon>Eukaryota</taxon>
        <taxon>Viridiplantae</taxon>
        <taxon>Streptophyta</taxon>
        <taxon>Embryophyta</taxon>
        <taxon>Tracheophyta</taxon>
        <taxon>Spermatophyta</taxon>
        <taxon>Magnoliopsida</taxon>
        <taxon>eudicotyledons</taxon>
        <taxon>Gunneridae</taxon>
        <taxon>Pentapetalae</taxon>
        <taxon>rosids</taxon>
        <taxon>fabids</taxon>
        <taxon>Rosales</taxon>
        <taxon>Rosaceae</taxon>
        <taxon>Amygdaloideae</taxon>
        <taxon>Amygdaleae</taxon>
        <taxon>Prunus</taxon>
    </lineage>
</organism>
<feature type="transmembrane region" description="Helical" evidence="9">
    <location>
        <begin position="397"/>
        <end position="416"/>
    </location>
</feature>
<evidence type="ECO:0000256" key="5">
    <source>
        <dbReference type="ARBA" id="ARBA00022692"/>
    </source>
</evidence>
<feature type="transmembrane region" description="Helical" evidence="9">
    <location>
        <begin position="368"/>
        <end position="385"/>
    </location>
</feature>
<keyword evidence="4" id="KW-0762">Sugar transport</keyword>
<evidence type="ECO:0000256" key="8">
    <source>
        <dbReference type="RuleBase" id="RU003346"/>
    </source>
</evidence>
<keyword evidence="5 9" id="KW-0812">Transmembrane</keyword>
<dbReference type="InterPro" id="IPR005829">
    <property type="entry name" value="Sugar_transporter_CS"/>
</dbReference>
<accession>A0A251N2Y5</accession>
<feature type="transmembrane region" description="Helical" evidence="9">
    <location>
        <begin position="114"/>
        <end position="133"/>
    </location>
</feature>
<dbReference type="Gene3D" id="1.20.1250.20">
    <property type="entry name" value="MFS general substrate transporter like domains"/>
    <property type="match status" value="1"/>
</dbReference>
<comment type="similarity">
    <text evidence="2 8">Belongs to the major facilitator superfamily. Sugar transporter (TC 2.A.1.1) family.</text>
</comment>
<gene>
    <name evidence="11" type="ORF">PRUPE_8G248600</name>
</gene>
<dbReference type="PROSITE" id="PS50850">
    <property type="entry name" value="MFS"/>
    <property type="match status" value="1"/>
</dbReference>
<evidence type="ECO:0000259" key="10">
    <source>
        <dbReference type="PROSITE" id="PS50850"/>
    </source>
</evidence>
<dbReference type="FunFam" id="1.20.1250.20:FF:000043">
    <property type="entry name" value="sugar transporter ERD6-like 6"/>
    <property type="match status" value="1"/>
</dbReference>
<evidence type="ECO:0000256" key="1">
    <source>
        <dbReference type="ARBA" id="ARBA00004141"/>
    </source>
</evidence>
<dbReference type="PANTHER" id="PTHR48021:SF13">
    <property type="entry name" value="SUGAR TRANSPORTER ERD6-LIKE 7"/>
    <property type="match status" value="1"/>
</dbReference>
<evidence type="ECO:0000256" key="7">
    <source>
        <dbReference type="ARBA" id="ARBA00023136"/>
    </source>
</evidence>
<dbReference type="Gramene" id="ONH93710">
    <property type="protein sequence ID" value="ONH93710"/>
    <property type="gene ID" value="PRUPE_8G248600"/>
</dbReference>
<keyword evidence="12" id="KW-1185">Reference proteome</keyword>
<dbReference type="CDD" id="cd17358">
    <property type="entry name" value="MFS_GLUT6_8_Class3_like"/>
    <property type="match status" value="1"/>
</dbReference>
<dbReference type="InterPro" id="IPR036259">
    <property type="entry name" value="MFS_trans_sf"/>
</dbReference>
<dbReference type="EMBL" id="CM007658">
    <property type="protein sequence ID" value="ONH93710.1"/>
    <property type="molecule type" value="Genomic_DNA"/>
</dbReference>
<feature type="transmembrane region" description="Helical" evidence="9">
    <location>
        <begin position="145"/>
        <end position="164"/>
    </location>
</feature>
<dbReference type="Pfam" id="PF00083">
    <property type="entry name" value="Sugar_tr"/>
    <property type="match status" value="1"/>
</dbReference>
<dbReference type="NCBIfam" id="TIGR00879">
    <property type="entry name" value="SP"/>
    <property type="match status" value="1"/>
</dbReference>